<gene>
    <name evidence="1" type="ORF">LCGC14_0434640</name>
</gene>
<evidence type="ECO:0000313" key="1">
    <source>
        <dbReference type="EMBL" id="KKN70017.1"/>
    </source>
</evidence>
<name>A0A0F9T528_9ZZZZ</name>
<dbReference type="AlphaFoldDB" id="A0A0F9T528"/>
<organism evidence="1">
    <name type="scientific">marine sediment metagenome</name>
    <dbReference type="NCBI Taxonomy" id="412755"/>
    <lineage>
        <taxon>unclassified sequences</taxon>
        <taxon>metagenomes</taxon>
        <taxon>ecological metagenomes</taxon>
    </lineage>
</organism>
<comment type="caution">
    <text evidence="1">The sequence shown here is derived from an EMBL/GenBank/DDBJ whole genome shotgun (WGS) entry which is preliminary data.</text>
</comment>
<dbReference type="EMBL" id="LAZR01000412">
    <property type="protein sequence ID" value="KKN70017.1"/>
    <property type="molecule type" value="Genomic_DNA"/>
</dbReference>
<reference evidence="1" key="1">
    <citation type="journal article" date="2015" name="Nature">
        <title>Complex archaea that bridge the gap between prokaryotes and eukaryotes.</title>
        <authorList>
            <person name="Spang A."/>
            <person name="Saw J.H."/>
            <person name="Jorgensen S.L."/>
            <person name="Zaremba-Niedzwiedzka K."/>
            <person name="Martijn J."/>
            <person name="Lind A.E."/>
            <person name="van Eijk R."/>
            <person name="Schleper C."/>
            <person name="Guy L."/>
            <person name="Ettema T.J."/>
        </authorList>
    </citation>
    <scope>NUCLEOTIDE SEQUENCE</scope>
</reference>
<accession>A0A0F9T528</accession>
<sequence>MGYSKKKIIEVVEGYWTPNIDGVTKIIKFGHDAWHISDVWLLKRNDDERKVRIIIKEIK</sequence>
<proteinExistence type="predicted"/>
<protein>
    <submittedName>
        <fullName evidence="1">Uncharacterized protein</fullName>
    </submittedName>
</protein>